<evidence type="ECO:0000259" key="1">
    <source>
        <dbReference type="Pfam" id="PF20151"/>
    </source>
</evidence>
<organism evidence="2 3">
    <name type="scientific">Daedalea quercina L-15889</name>
    <dbReference type="NCBI Taxonomy" id="1314783"/>
    <lineage>
        <taxon>Eukaryota</taxon>
        <taxon>Fungi</taxon>
        <taxon>Dikarya</taxon>
        <taxon>Basidiomycota</taxon>
        <taxon>Agaricomycotina</taxon>
        <taxon>Agaricomycetes</taxon>
        <taxon>Polyporales</taxon>
        <taxon>Fomitopsis</taxon>
    </lineage>
</organism>
<gene>
    <name evidence="2" type="ORF">DAEQUDRAFT_394487</name>
</gene>
<proteinExistence type="predicted"/>
<keyword evidence="3" id="KW-1185">Reference proteome</keyword>
<reference evidence="2 3" key="1">
    <citation type="journal article" date="2016" name="Mol. Biol. Evol.">
        <title>Comparative Genomics of Early-Diverging Mushroom-Forming Fungi Provides Insights into the Origins of Lignocellulose Decay Capabilities.</title>
        <authorList>
            <person name="Nagy L.G."/>
            <person name="Riley R."/>
            <person name="Tritt A."/>
            <person name="Adam C."/>
            <person name="Daum C."/>
            <person name="Floudas D."/>
            <person name="Sun H."/>
            <person name="Yadav J.S."/>
            <person name="Pangilinan J."/>
            <person name="Larsson K.H."/>
            <person name="Matsuura K."/>
            <person name="Barry K."/>
            <person name="Labutti K."/>
            <person name="Kuo R."/>
            <person name="Ohm R.A."/>
            <person name="Bhattacharya S.S."/>
            <person name="Shirouzu T."/>
            <person name="Yoshinaga Y."/>
            <person name="Martin F.M."/>
            <person name="Grigoriev I.V."/>
            <person name="Hibbett D.S."/>
        </authorList>
    </citation>
    <scope>NUCLEOTIDE SEQUENCE [LARGE SCALE GENOMIC DNA]</scope>
    <source>
        <strain evidence="2 3">L-15889</strain>
    </source>
</reference>
<evidence type="ECO:0000313" key="2">
    <source>
        <dbReference type="EMBL" id="KZT67482.1"/>
    </source>
</evidence>
<evidence type="ECO:0000313" key="3">
    <source>
        <dbReference type="Proteomes" id="UP000076727"/>
    </source>
</evidence>
<dbReference type="Pfam" id="PF20151">
    <property type="entry name" value="DUF6533"/>
    <property type="match status" value="1"/>
</dbReference>
<protein>
    <recommendedName>
        <fullName evidence="1">DUF6533 domain-containing protein</fullName>
    </recommendedName>
</protein>
<dbReference type="EMBL" id="KV429076">
    <property type="protein sequence ID" value="KZT67482.1"/>
    <property type="molecule type" value="Genomic_DNA"/>
</dbReference>
<name>A0A165NWX3_9APHY</name>
<accession>A0A165NWX3</accession>
<dbReference type="Proteomes" id="UP000076727">
    <property type="component" value="Unassembled WGS sequence"/>
</dbReference>
<feature type="domain" description="DUF6533" evidence="1">
    <location>
        <begin position="18"/>
        <end position="61"/>
    </location>
</feature>
<dbReference type="OrthoDB" id="10562424at2759"/>
<sequence>MDSPLTAFEEYLGIVNPYCDVATYALIGYEFFLTCDEEINFLRAKNKRIIAMLLFLANRLSLIGYAITEPVCTYTDVRWVYHSGLYRRNHLK</sequence>
<dbReference type="AlphaFoldDB" id="A0A165NWX3"/>
<dbReference type="InterPro" id="IPR045340">
    <property type="entry name" value="DUF6533"/>
</dbReference>